<proteinExistence type="predicted"/>
<feature type="chain" id="PRO_5010517380" evidence="1">
    <location>
        <begin position="27"/>
        <end position="88"/>
    </location>
</feature>
<keyword evidence="1" id="KW-0732">Signal</keyword>
<sequence length="88" mass="9013">MNRKLHNTLSALLASGALLVVGLIVAAPAVPTPGDELAGTSALAAALETAASGIEDATENAPSRSTRTNAPNQRQILVMPYFSFVPRG</sequence>
<name>A0A1T4MFZ2_9GAMM</name>
<dbReference type="RefSeq" id="WP_078757021.1">
    <property type="nucleotide sequence ID" value="NZ_FUXP01000001.1"/>
</dbReference>
<accession>A0A1T4MFZ2</accession>
<dbReference type="AlphaFoldDB" id="A0A1T4MFZ2"/>
<dbReference type="Proteomes" id="UP000190061">
    <property type="component" value="Unassembled WGS sequence"/>
</dbReference>
<dbReference type="EMBL" id="FUXP01000001">
    <property type="protein sequence ID" value="SJZ65781.1"/>
    <property type="molecule type" value="Genomic_DNA"/>
</dbReference>
<dbReference type="STRING" id="1122188.SAMN02745674_00410"/>
<keyword evidence="3" id="KW-1185">Reference proteome</keyword>
<evidence type="ECO:0000313" key="2">
    <source>
        <dbReference type="EMBL" id="SJZ65781.1"/>
    </source>
</evidence>
<protein>
    <submittedName>
        <fullName evidence="2">Uncharacterized protein</fullName>
    </submittedName>
</protein>
<organism evidence="2 3">
    <name type="scientific">Lysobacter spongiicola DSM 21749</name>
    <dbReference type="NCBI Taxonomy" id="1122188"/>
    <lineage>
        <taxon>Bacteria</taxon>
        <taxon>Pseudomonadati</taxon>
        <taxon>Pseudomonadota</taxon>
        <taxon>Gammaproteobacteria</taxon>
        <taxon>Lysobacterales</taxon>
        <taxon>Lysobacteraceae</taxon>
        <taxon>Novilysobacter</taxon>
    </lineage>
</organism>
<evidence type="ECO:0000313" key="3">
    <source>
        <dbReference type="Proteomes" id="UP000190061"/>
    </source>
</evidence>
<gene>
    <name evidence="2" type="ORF">SAMN02745674_00410</name>
</gene>
<reference evidence="2 3" key="1">
    <citation type="submission" date="2017-02" db="EMBL/GenBank/DDBJ databases">
        <authorList>
            <person name="Peterson S.W."/>
        </authorList>
    </citation>
    <scope>NUCLEOTIDE SEQUENCE [LARGE SCALE GENOMIC DNA]</scope>
    <source>
        <strain evidence="2 3">DSM 21749</strain>
    </source>
</reference>
<feature type="signal peptide" evidence="1">
    <location>
        <begin position="1"/>
        <end position="26"/>
    </location>
</feature>
<evidence type="ECO:0000256" key="1">
    <source>
        <dbReference type="SAM" id="SignalP"/>
    </source>
</evidence>